<name>A0ACC2WJC0_9TREE</name>
<dbReference type="Proteomes" id="UP001243375">
    <property type="component" value="Unassembled WGS sequence"/>
</dbReference>
<sequence length="526" mass="57966">MAKRALSPVSVPDTMTARNDFLQSLFEYVPAMIAADDWRVRAAACEAIGAISLATKDAVVDKLGEVLQLISQLMTDPHMRVLFAVADAVGNVAEVFDADLTTPDRQKCFEMLKYLLVTASADRVVEHAAQALVPLIDASEEADLMPYLEETVKALVGLLQNRPLYVQQQALRTLASLALTANRAFRPFYDQLMPELLNMLSTPVDKDRRMLKAVGIECAAFIGTAAGKQVFKRDAARLAQIMADIQQSITDDDDPQSSYLTSTWSFIADALGDEFEPWMPLVMGRMLAGARQAVQIKAYQDGTEEVASGWEVIDDQYLLNTSALEDRLTHVQQLDQICVHLGSRLMAGHLDEVAQCCIENLQFKLDESVREAAAGLIPTLTKHAKAVQRPAVLESVLTMIPDVILREETMTVLSTLYDKLHESIEILGPPLSLPPVFLQRLTQATHFHLSAIGEQRVMRKEMMEAAAGDGDDGPVEESELEYERGKEEEEDEVMDSMGRVLYAIDSGHTLLFTIGGLKELGLDSGV</sequence>
<gene>
    <name evidence="1" type="ORF">QFC22_006569</name>
</gene>
<dbReference type="EMBL" id="JASBWU010000031">
    <property type="protein sequence ID" value="KAJ9111269.1"/>
    <property type="molecule type" value="Genomic_DNA"/>
</dbReference>
<evidence type="ECO:0000313" key="1">
    <source>
        <dbReference type="EMBL" id="KAJ9111269.1"/>
    </source>
</evidence>
<comment type="caution">
    <text evidence="1">The sequence shown here is derived from an EMBL/GenBank/DDBJ whole genome shotgun (WGS) entry which is preliminary data.</text>
</comment>
<proteinExistence type="predicted"/>
<accession>A0ACC2WJC0</accession>
<keyword evidence="2" id="KW-1185">Reference proteome</keyword>
<evidence type="ECO:0000313" key="2">
    <source>
        <dbReference type="Proteomes" id="UP001243375"/>
    </source>
</evidence>
<reference evidence="1" key="1">
    <citation type="submission" date="2023-04" db="EMBL/GenBank/DDBJ databases">
        <title>Draft Genome sequencing of Naganishia species isolated from polar environments using Oxford Nanopore Technology.</title>
        <authorList>
            <person name="Leo P."/>
            <person name="Venkateswaran K."/>
        </authorList>
    </citation>
    <scope>NUCLEOTIDE SEQUENCE</scope>
    <source>
        <strain evidence="1">MNA-CCFEE 5425</strain>
    </source>
</reference>
<organism evidence="1 2">
    <name type="scientific">Naganishia vaughanmartiniae</name>
    <dbReference type="NCBI Taxonomy" id="1424756"/>
    <lineage>
        <taxon>Eukaryota</taxon>
        <taxon>Fungi</taxon>
        <taxon>Dikarya</taxon>
        <taxon>Basidiomycota</taxon>
        <taxon>Agaricomycotina</taxon>
        <taxon>Tremellomycetes</taxon>
        <taxon>Filobasidiales</taxon>
        <taxon>Filobasidiaceae</taxon>
        <taxon>Naganishia</taxon>
    </lineage>
</organism>
<protein>
    <submittedName>
        <fullName evidence="1">Uncharacterized protein</fullName>
    </submittedName>
</protein>